<dbReference type="InterPro" id="IPR050386">
    <property type="entry name" value="Glycosyl_hydrolase_5"/>
</dbReference>
<feature type="domain" description="Apple" evidence="20">
    <location>
        <begin position="119"/>
        <end position="192"/>
    </location>
</feature>
<evidence type="ECO:0000256" key="9">
    <source>
        <dbReference type="ARBA" id="ARBA00023136"/>
    </source>
</evidence>
<proteinExistence type="inferred from homology"/>
<dbReference type="Pfam" id="PF00150">
    <property type="entry name" value="Cellulase"/>
    <property type="match status" value="1"/>
</dbReference>
<keyword evidence="11" id="KW-0325">Glycoprotein</keyword>
<dbReference type="Proteomes" id="UP001209570">
    <property type="component" value="Unassembled WGS sequence"/>
</dbReference>
<evidence type="ECO:0000256" key="10">
    <source>
        <dbReference type="ARBA" id="ARBA00023157"/>
    </source>
</evidence>
<dbReference type="GO" id="GO:0009251">
    <property type="term" value="P:glucan catabolic process"/>
    <property type="evidence" value="ECO:0007669"/>
    <property type="project" value="TreeGrafter"/>
</dbReference>
<dbReference type="GO" id="GO:0009986">
    <property type="term" value="C:cell surface"/>
    <property type="evidence" value="ECO:0007669"/>
    <property type="project" value="TreeGrafter"/>
</dbReference>
<dbReference type="GO" id="GO:0005886">
    <property type="term" value="C:plasma membrane"/>
    <property type="evidence" value="ECO:0007669"/>
    <property type="project" value="UniProtKB-SubCell"/>
</dbReference>
<evidence type="ECO:0000313" key="21">
    <source>
        <dbReference type="EMBL" id="KAJ0409954.1"/>
    </source>
</evidence>
<reference evidence="21" key="1">
    <citation type="submission" date="2021-12" db="EMBL/GenBank/DDBJ databases">
        <title>Prjna785345.</title>
        <authorList>
            <person name="Rujirawat T."/>
            <person name="Krajaejun T."/>
        </authorList>
    </citation>
    <scope>NUCLEOTIDE SEQUENCE</scope>
    <source>
        <strain evidence="21">Pi057C3</strain>
    </source>
</reference>
<comment type="function">
    <text evidence="15">Glucosidase involved in the degradation of cellulosic biomass. Active on lichenan.</text>
</comment>
<dbReference type="PROSITE" id="PS50948">
    <property type="entry name" value="PAN"/>
    <property type="match status" value="1"/>
</dbReference>
<name>A0AAD5MBU9_PYTIN</name>
<evidence type="ECO:0000256" key="18">
    <source>
        <dbReference type="RuleBase" id="RU361153"/>
    </source>
</evidence>
<evidence type="ECO:0000256" key="7">
    <source>
        <dbReference type="ARBA" id="ARBA00022968"/>
    </source>
</evidence>
<keyword evidence="4" id="KW-0812">Transmembrane</keyword>
<dbReference type="SUPFAM" id="SSF51445">
    <property type="entry name" value="(Trans)glycosidases"/>
    <property type="match status" value="1"/>
</dbReference>
<keyword evidence="7" id="KW-0735">Signal-anchor</keyword>
<keyword evidence="5" id="KW-0677">Repeat</keyword>
<keyword evidence="8" id="KW-1133">Transmembrane helix</keyword>
<dbReference type="InterPro" id="IPR017853">
    <property type="entry name" value="GH"/>
</dbReference>
<evidence type="ECO:0000256" key="1">
    <source>
        <dbReference type="ARBA" id="ARBA00004401"/>
    </source>
</evidence>
<comment type="caution">
    <text evidence="21">The sequence shown here is derived from an EMBL/GenBank/DDBJ whole genome shotgun (WGS) entry which is preliminary data.</text>
</comment>
<dbReference type="FunFam" id="3.20.20.80:FF:000113">
    <property type="entry name" value="Glucan 1,3-beta-glucosidase"/>
    <property type="match status" value="1"/>
</dbReference>
<dbReference type="InterPro" id="IPR003609">
    <property type="entry name" value="Pan_app"/>
</dbReference>
<evidence type="ECO:0000256" key="14">
    <source>
        <dbReference type="ARBA" id="ARBA00036824"/>
    </source>
</evidence>
<feature type="signal peptide" evidence="19">
    <location>
        <begin position="1"/>
        <end position="20"/>
    </location>
</feature>
<evidence type="ECO:0000256" key="12">
    <source>
        <dbReference type="ARBA" id="ARBA00023295"/>
    </source>
</evidence>
<evidence type="ECO:0000256" key="3">
    <source>
        <dbReference type="ARBA" id="ARBA00022475"/>
    </source>
</evidence>
<accession>A0AAD5MBU9</accession>
<feature type="chain" id="PRO_5042009722" description="glucan 1,3-beta-glucosidase" evidence="19">
    <location>
        <begin position="21"/>
        <end position="646"/>
    </location>
</feature>
<keyword evidence="19" id="KW-0732">Signal</keyword>
<dbReference type="GO" id="GO:0005576">
    <property type="term" value="C:extracellular region"/>
    <property type="evidence" value="ECO:0007669"/>
    <property type="project" value="InterPro"/>
</dbReference>
<dbReference type="Gene3D" id="3.20.20.80">
    <property type="entry name" value="Glycosidases"/>
    <property type="match status" value="1"/>
</dbReference>
<evidence type="ECO:0000256" key="5">
    <source>
        <dbReference type="ARBA" id="ARBA00022737"/>
    </source>
</evidence>
<evidence type="ECO:0000256" key="6">
    <source>
        <dbReference type="ARBA" id="ARBA00022801"/>
    </source>
</evidence>
<evidence type="ECO:0000256" key="4">
    <source>
        <dbReference type="ARBA" id="ARBA00022692"/>
    </source>
</evidence>
<evidence type="ECO:0000256" key="15">
    <source>
        <dbReference type="ARBA" id="ARBA00037126"/>
    </source>
</evidence>
<dbReference type="GO" id="GO:0004338">
    <property type="term" value="F:glucan exo-1,3-beta-glucosidase activity"/>
    <property type="evidence" value="ECO:0007669"/>
    <property type="project" value="UniProtKB-EC"/>
</dbReference>
<evidence type="ECO:0000256" key="13">
    <source>
        <dbReference type="ARBA" id="ARBA00023316"/>
    </source>
</evidence>
<evidence type="ECO:0000256" key="16">
    <source>
        <dbReference type="ARBA" id="ARBA00038929"/>
    </source>
</evidence>
<dbReference type="PANTHER" id="PTHR31297">
    <property type="entry name" value="GLUCAN ENDO-1,6-BETA-GLUCOSIDASE B"/>
    <property type="match status" value="1"/>
</dbReference>
<gene>
    <name evidence="21" type="ORF">P43SY_005848</name>
</gene>
<dbReference type="EC" id="3.2.1.58" evidence="16"/>
<dbReference type="InterPro" id="IPR001547">
    <property type="entry name" value="Glyco_hydro_5"/>
</dbReference>
<evidence type="ECO:0000256" key="8">
    <source>
        <dbReference type="ARBA" id="ARBA00022989"/>
    </source>
</evidence>
<keyword evidence="13" id="KW-0961">Cell wall biogenesis/degradation</keyword>
<keyword evidence="22" id="KW-1185">Reference proteome</keyword>
<dbReference type="AlphaFoldDB" id="A0AAD5MBU9"/>
<dbReference type="CDD" id="cd01100">
    <property type="entry name" value="APPLE_Factor_XI_like"/>
    <property type="match status" value="3"/>
</dbReference>
<dbReference type="PANTHER" id="PTHR31297:SF34">
    <property type="entry name" value="GLUCAN 1,3-BETA-GLUCOSIDASE 2"/>
    <property type="match status" value="1"/>
</dbReference>
<evidence type="ECO:0000259" key="20">
    <source>
        <dbReference type="PROSITE" id="PS50948"/>
    </source>
</evidence>
<evidence type="ECO:0000313" key="22">
    <source>
        <dbReference type="Proteomes" id="UP001209570"/>
    </source>
</evidence>
<dbReference type="GO" id="GO:0071555">
    <property type="term" value="P:cell wall organization"/>
    <property type="evidence" value="ECO:0007669"/>
    <property type="project" value="UniProtKB-KW"/>
</dbReference>
<keyword evidence="6 18" id="KW-0378">Hydrolase</keyword>
<protein>
    <recommendedName>
        <fullName evidence="16">glucan 1,3-beta-glucosidase</fullName>
        <ecNumber evidence="16">3.2.1.58</ecNumber>
    </recommendedName>
    <alternativeName>
        <fullName evidence="17">Exo-1,3-beta-glucanase D</fullName>
    </alternativeName>
</protein>
<comment type="catalytic activity">
    <reaction evidence="14">
        <text>Successive hydrolysis of beta-D-glucose units from the non-reducing ends of (1-&gt;3)-beta-D-glucans, releasing alpha-glucose.</text>
        <dbReference type="EC" id="3.2.1.58"/>
    </reaction>
</comment>
<dbReference type="EMBL" id="JAKCXM010000002">
    <property type="protein sequence ID" value="KAJ0409954.1"/>
    <property type="molecule type" value="Genomic_DNA"/>
</dbReference>
<dbReference type="InterPro" id="IPR000177">
    <property type="entry name" value="Apple"/>
</dbReference>
<keyword evidence="10" id="KW-1015">Disulfide bond</keyword>
<dbReference type="Pfam" id="PF14295">
    <property type="entry name" value="PAN_4"/>
    <property type="match status" value="3"/>
</dbReference>
<comment type="similarity">
    <text evidence="2 18">Belongs to the glycosyl hydrolase 5 (cellulase A) family.</text>
</comment>
<keyword evidence="3" id="KW-1003">Cell membrane</keyword>
<evidence type="ECO:0000256" key="19">
    <source>
        <dbReference type="SAM" id="SignalP"/>
    </source>
</evidence>
<evidence type="ECO:0000256" key="17">
    <source>
        <dbReference type="ARBA" id="ARBA00041260"/>
    </source>
</evidence>
<sequence length="646" mass="69842">MRSFIAAGPILALLSASAVAEQLFSNGSAPATAPGQRRLDASCSVERGVDYAGNDIGNAPGATPESCCTTCRQTSGCGAFSWSGFNGGTCWLKSHKGATVVNANVHSAVVSPGAPAPSCSLQSGVDFVANDIGNVPGASAQDCCAKCAAFSGCGAFTWTNFNGGTCWLKSARGQVKANAQATSGTISTGSACASIERGVDYVGNDIGNQPGGTVNDCCSKCSAVAGCGAFSWSGFNGGTCWLKSRRGLTAVNANVHSGTVPASAPTPTAPAPAPAPGQHIQARIRTGEVKAISVNLGGWLVGEYWMSTTSPAWKDSIENGNQRGWGGEYITMKYLGQDKGTAAFEEHRKTWITESDIAEIAQRGLNTVRVPVGFWIVNDDPSTESTEISRVYAKGSLKYLDRLVNEWAVKYNLAVMLSLHAHQGSQNGYDHSAPQVHGTTSWSDSQDNVRNSLQFSTYLAARYKDAPAFLGLQLMNEPAYPTNYDVLWDYYKKAYEQIRSTGNDCIIGVSPMIQEQSPPVMDWFMPRPQYFNVWHEFHVYYKWGENEGNNEAQIISRARTYRANHLDNWKGNPIYMGEWSLAAPDSAPFANRDQMKEFAAVQLGQFEGAKSGWAFWSWRHDDEKTKLSQWSMRQLLREGIFSVPRA</sequence>
<keyword evidence="9" id="KW-0472">Membrane</keyword>
<evidence type="ECO:0000256" key="11">
    <source>
        <dbReference type="ARBA" id="ARBA00023180"/>
    </source>
</evidence>
<dbReference type="Gene3D" id="3.50.4.10">
    <property type="entry name" value="Hepatocyte Growth Factor"/>
    <property type="match status" value="3"/>
</dbReference>
<dbReference type="GO" id="GO:0006508">
    <property type="term" value="P:proteolysis"/>
    <property type="evidence" value="ECO:0007669"/>
    <property type="project" value="InterPro"/>
</dbReference>
<keyword evidence="12 18" id="KW-0326">Glycosidase</keyword>
<dbReference type="SMART" id="SM00223">
    <property type="entry name" value="APPLE"/>
    <property type="match status" value="3"/>
</dbReference>
<organism evidence="21 22">
    <name type="scientific">Pythium insidiosum</name>
    <name type="common">Pythiosis disease agent</name>
    <dbReference type="NCBI Taxonomy" id="114742"/>
    <lineage>
        <taxon>Eukaryota</taxon>
        <taxon>Sar</taxon>
        <taxon>Stramenopiles</taxon>
        <taxon>Oomycota</taxon>
        <taxon>Peronosporomycetes</taxon>
        <taxon>Pythiales</taxon>
        <taxon>Pythiaceae</taxon>
        <taxon>Pythium</taxon>
    </lineage>
</organism>
<comment type="subcellular location">
    <subcellularLocation>
        <location evidence="1">Cell membrane</location>
        <topology evidence="1">Single-pass type II membrane protein</topology>
    </subcellularLocation>
</comment>
<evidence type="ECO:0000256" key="2">
    <source>
        <dbReference type="ARBA" id="ARBA00005641"/>
    </source>
</evidence>